<dbReference type="GO" id="GO:0005694">
    <property type="term" value="C:chromosome"/>
    <property type="evidence" value="ECO:0007669"/>
    <property type="project" value="UniProtKB-SubCell"/>
</dbReference>
<evidence type="ECO:0000256" key="11">
    <source>
        <dbReference type="SAM" id="MobiDB-lite"/>
    </source>
</evidence>
<dbReference type="STRING" id="50376.A0A517L693"/>
<dbReference type="CDD" id="cd09928">
    <property type="entry name" value="SH2_Cterm_SPT6_like"/>
    <property type="match status" value="1"/>
</dbReference>
<dbReference type="InterPro" id="IPR023323">
    <property type="entry name" value="Tex-like_dom_sf"/>
</dbReference>
<feature type="region of interest" description="Disordered" evidence="11">
    <location>
        <begin position="1"/>
        <end position="153"/>
    </location>
</feature>
<dbReference type="GO" id="GO:0008023">
    <property type="term" value="C:transcription elongation factor complex"/>
    <property type="evidence" value="ECO:0007669"/>
    <property type="project" value="TreeGrafter"/>
</dbReference>
<dbReference type="InterPro" id="IPR036860">
    <property type="entry name" value="SH2_dom_sf"/>
</dbReference>
<gene>
    <name evidence="13" type="ORF">FKW77_009994</name>
</gene>
<dbReference type="InterPro" id="IPR028083">
    <property type="entry name" value="Spt6_acidic_N_dom"/>
</dbReference>
<dbReference type="InterPro" id="IPR037027">
    <property type="entry name" value="YqgF/RNaseH-like_dom_sf"/>
</dbReference>
<dbReference type="Pfam" id="PF14639">
    <property type="entry name" value="YqgF"/>
    <property type="match status" value="1"/>
</dbReference>
<dbReference type="SMART" id="SM00252">
    <property type="entry name" value="SH2"/>
    <property type="match status" value="1"/>
</dbReference>
<dbReference type="FunFam" id="3.30.420.140:FF:000007">
    <property type="entry name" value="Transcription elongation factor SPT6"/>
    <property type="match status" value="1"/>
</dbReference>
<dbReference type="GO" id="GO:0003677">
    <property type="term" value="F:DNA binding"/>
    <property type="evidence" value="ECO:0007669"/>
    <property type="project" value="InterPro"/>
</dbReference>
<evidence type="ECO:0000256" key="10">
    <source>
        <dbReference type="PIRNR" id="PIRNR036947"/>
    </source>
</evidence>
<comment type="function">
    <text evidence="10">Plays a role in maintenance of chromatin structure during RNA polymerase II transcription elongation thereby repressing transcription initiation from cryptic promoters. Mediates the reassembly of nucleosomes onto the promoters of at least a selected set of genes during repression; the nucleosome reassembly is essential for transcriptional repression.</text>
</comment>
<dbReference type="SUPFAM" id="SSF47781">
    <property type="entry name" value="RuvA domain 2-like"/>
    <property type="match status" value="2"/>
</dbReference>
<feature type="compositionally biased region" description="Acidic residues" evidence="11">
    <location>
        <begin position="62"/>
        <end position="71"/>
    </location>
</feature>
<evidence type="ECO:0000313" key="14">
    <source>
        <dbReference type="Proteomes" id="UP000316270"/>
    </source>
</evidence>
<proteinExistence type="inferred from homology"/>
<dbReference type="InterPro" id="IPR012337">
    <property type="entry name" value="RNaseH-like_sf"/>
</dbReference>
<dbReference type="SUPFAM" id="SSF158832">
    <property type="entry name" value="Tex N-terminal region-like"/>
    <property type="match status" value="1"/>
</dbReference>
<sequence>MNTAALFDIDADVGSDEDEDFDENAPRKPKQTNGGLEDSSEEEDDDDDEEAQQEVAEGFIVDGDEDDDEDDVGVKQKRRKRRRERDEEEGLDEEDLELIGETYPEDQIRAPKPSKFKRLKQGHREERSQTEHRDIADIFSDEEDEDIDASRPAFRDRAVDEFADFIEEDDLPEEERDRLLEEQEVARPGRQLYSGFNGIDTSGLDESTQEDYNAAFGDGYDYMWALDLQEQADLIAADPNKQLELKDVFEPSQLAEKMLTEDDDVIRRTDIPERYQIARKSFKAIERDEDETKMLLQEEARWIGSMMLPRKKFDSHVHEHFYTSIRKMLEYINLDDLEIPFIFQHRKDYLIYEERVPRSPSADNPDGEGFTMNAIKMINQDDMWDILDFDLKWKGLVDKRESLQNAYRALCNSNPEISDPMLEELIGIAVTMEEVQDLQDYFFFQYSDGLKDVVSESETNGTQKRARATRNMWEKLRKGPVYELVKAFGISADAFAQNAIATGARQYTEDPIDRPDDMADMHISQEFQTGAQILRMAKAMYAEELVMCPRLRRYLRENFYAGAKIDCFRTEKGARQITEDHRYFEFKYLRNQDLHAMARKPEMYLRMLQAEAEGLVEVKITLVNRKSFRERLYTYIESDNVSDVAGAWNTLRREVLDMAMDRLEKIITKGVKEALKAECEGEVGKHVRERYVEKLDQAPHKVKNLAAGTAPRVLALSNGNGVLNRDAICWVYLEDDGRVLENGKFIDLRPGNPEKYQADGKDIKNLVELVKRRRPDVIAVSGFAPETRKLYKDLQDIVEKNQLMLPEFDEDDDHHDDEDDKLEVIMVNDEVARLYHTSQRAAQEFPNLAPIARYTIGLARYVQNPMLEYAALKKNIVSISFDPHQDLLSEEKLLKWLDTAMVDMVNLVGVNINEAVSSSYHANLLEYVCGLGPRKASHLLYIVGKNGGTVDTRAELVGDEEKGRLPAMGPKVWENCASFIDIVYDDEEPEADYLDHTRIHPEDYDTARKMAADALELDEEDVKMETDENGPSGVVRKLIKEDAADKVNDLVLEEYAEQLLKIFNQRKRATLETIRAELISPYEELRRSMKPLNSEEAFTMMTGETEESLVEGMIVPVTIRRVFMDHIECKLDSGLEGGIGAEHYPESISNGGMDPRSVYQPNQVVQAIVQFLNKRSLTCQLSLRDDLLRKPYKKKHIVTPGEWDEDQEEEDKRALLKEKEAVSGRAQRVIKHPLFRPFNSAQAEEYLGSQSRGDVVIRPSSKGTDHLAVTWKVADNVYQHIDVLELDKDNEFALGRTLTIGGKYKYSDLDELIVLHVKAMAKKVDEMMSDERYQNGSKGQTEQWLTTYTEANPKRSMYAFCINPKYPGYFFICFKAGQHAPLSAWPVKVVPDAFEMQKLQYPDMKTLKNGFKLLFQSMQNKNGAPQQQQPYRR</sequence>
<dbReference type="InterPro" id="IPR010994">
    <property type="entry name" value="RuvA_2-like"/>
</dbReference>
<feature type="compositionally biased region" description="Acidic residues" evidence="11">
    <location>
        <begin position="86"/>
        <end position="98"/>
    </location>
</feature>
<dbReference type="InterPro" id="IPR017072">
    <property type="entry name" value="TF_Spt6"/>
</dbReference>
<keyword evidence="6" id="KW-0727">SH2 domain</keyword>
<dbReference type="InterPro" id="IPR035018">
    <property type="entry name" value="Spt6_SH2_C"/>
</dbReference>
<dbReference type="SUPFAM" id="SSF55550">
    <property type="entry name" value="SH2 domain"/>
    <property type="match status" value="1"/>
</dbReference>
<dbReference type="PANTHER" id="PTHR10145:SF6">
    <property type="entry name" value="TRANSCRIPTION ELONGATION FACTOR SPT6"/>
    <property type="match status" value="1"/>
</dbReference>
<dbReference type="Pfam" id="PF14641">
    <property type="entry name" value="HTH_44"/>
    <property type="match status" value="1"/>
</dbReference>
<dbReference type="CDD" id="cd09918">
    <property type="entry name" value="SH2_Nterm_SPT6_like"/>
    <property type="match status" value="1"/>
</dbReference>
<keyword evidence="7 10" id="KW-0804">Transcription</keyword>
<organism evidence="13 14">
    <name type="scientific">Venturia effusa</name>
    <dbReference type="NCBI Taxonomy" id="50376"/>
    <lineage>
        <taxon>Eukaryota</taxon>
        <taxon>Fungi</taxon>
        <taxon>Dikarya</taxon>
        <taxon>Ascomycota</taxon>
        <taxon>Pezizomycotina</taxon>
        <taxon>Dothideomycetes</taxon>
        <taxon>Pleosporomycetidae</taxon>
        <taxon>Venturiales</taxon>
        <taxon>Venturiaceae</taxon>
        <taxon>Venturia</taxon>
    </lineage>
</organism>
<dbReference type="InterPro" id="IPR028231">
    <property type="entry name" value="Spt6_YqgF"/>
</dbReference>
<comment type="similarity">
    <text evidence="3 10">Belongs to the SPT6 family.</text>
</comment>
<feature type="compositionally biased region" description="Acidic residues" evidence="11">
    <location>
        <begin position="9"/>
        <end position="23"/>
    </location>
</feature>
<dbReference type="PANTHER" id="PTHR10145">
    <property type="entry name" value="TRANSCRIPTION ELONGATION FACTOR SPT6"/>
    <property type="match status" value="1"/>
</dbReference>
<evidence type="ECO:0000256" key="9">
    <source>
        <dbReference type="ARBA" id="ARBA00093389"/>
    </source>
</evidence>
<reference evidence="13 14" key="1">
    <citation type="submission" date="2019-07" db="EMBL/GenBank/DDBJ databases">
        <title>Finished genome of Venturia effusa.</title>
        <authorList>
            <person name="Young C.A."/>
            <person name="Cox M.P."/>
            <person name="Ganley A.R.D."/>
            <person name="David W.J."/>
        </authorList>
    </citation>
    <scope>NUCLEOTIDE SEQUENCE [LARGE SCALE GENOMIC DNA]</scope>
    <source>
        <strain evidence="14">albino</strain>
    </source>
</reference>
<dbReference type="InterPro" id="IPR000980">
    <property type="entry name" value="SH2"/>
</dbReference>
<protein>
    <recommendedName>
        <fullName evidence="4 10">Transcription elongation factor Spt6</fullName>
    </recommendedName>
</protein>
<dbReference type="Gene3D" id="1.10.150.850">
    <property type="entry name" value="Spt6, helix-hairpin-helix domain"/>
    <property type="match status" value="1"/>
</dbReference>
<dbReference type="Gene3D" id="1.10.3500.10">
    <property type="entry name" value="Tex N-terminal region-like"/>
    <property type="match status" value="1"/>
</dbReference>
<dbReference type="Gene3D" id="1.10.10.650">
    <property type="entry name" value="RuvA domain 2-like"/>
    <property type="match status" value="1"/>
</dbReference>
<comment type="subcellular location">
    <subcellularLocation>
        <location evidence="2">Chromosome</location>
    </subcellularLocation>
    <subcellularLocation>
        <location evidence="1 10">Nucleus</location>
    </subcellularLocation>
</comment>
<dbReference type="InterPro" id="IPR023319">
    <property type="entry name" value="Tex-like_HTH_dom_sf"/>
</dbReference>
<dbReference type="Gene3D" id="3.30.420.140">
    <property type="entry name" value="YqgF/RNase H-like domain"/>
    <property type="match status" value="1"/>
</dbReference>
<dbReference type="InterPro" id="IPR049540">
    <property type="entry name" value="Spt6-like_S1"/>
</dbReference>
<dbReference type="InterPro" id="IPR032706">
    <property type="entry name" value="Spt6_HHH"/>
</dbReference>
<feature type="compositionally biased region" description="Basic and acidic residues" evidence="11">
    <location>
        <begin position="122"/>
        <end position="136"/>
    </location>
</feature>
<dbReference type="InterPro" id="IPR035420">
    <property type="entry name" value="Spt6_SH2"/>
</dbReference>
<dbReference type="SUPFAM" id="SSF53098">
    <property type="entry name" value="Ribonuclease H-like"/>
    <property type="match status" value="1"/>
</dbReference>
<dbReference type="Gene3D" id="1.10.10.2740">
    <property type="entry name" value="Spt6, Death-like domain"/>
    <property type="match status" value="1"/>
</dbReference>
<dbReference type="InterPro" id="IPR035019">
    <property type="entry name" value="Spt6_SH2_N"/>
</dbReference>
<dbReference type="InterPro" id="IPR042066">
    <property type="entry name" value="Spt6_death-like"/>
</dbReference>
<feature type="compositionally biased region" description="Basic residues" evidence="11">
    <location>
        <begin position="112"/>
        <end position="121"/>
    </location>
</feature>
<dbReference type="PIRSF" id="PIRSF036947">
    <property type="entry name" value="Spt6"/>
    <property type="match status" value="1"/>
</dbReference>
<dbReference type="Pfam" id="PF14635">
    <property type="entry name" value="HHH_7"/>
    <property type="match status" value="1"/>
</dbReference>
<evidence type="ECO:0000259" key="12">
    <source>
        <dbReference type="SMART" id="SM00252"/>
    </source>
</evidence>
<dbReference type="FunFam" id="1.10.10.2740:FF:000002">
    <property type="entry name" value="Transcription elongation factor Spt6"/>
    <property type="match status" value="1"/>
</dbReference>
<evidence type="ECO:0000256" key="2">
    <source>
        <dbReference type="ARBA" id="ARBA00004286"/>
    </source>
</evidence>
<dbReference type="GO" id="GO:0034728">
    <property type="term" value="P:nucleosome organization"/>
    <property type="evidence" value="ECO:0007669"/>
    <property type="project" value="TreeGrafter"/>
</dbReference>
<keyword evidence="8 10" id="KW-0539">Nucleus</keyword>
<feature type="domain" description="SH2" evidence="12">
    <location>
        <begin position="1232"/>
        <end position="1322"/>
    </location>
</feature>
<keyword evidence="5" id="KW-0158">Chromosome</keyword>
<comment type="function">
    <text evidence="9">Histone H3-H4 chaperone that plays a role in maintenance of chromatin structure during RNA polymerase II transcription elongation thereby repressing transcription initiation from cryptic promoters. Mediates the reassembly of nucleosomes onto the promoters of at least a selected set of genes during repression; the nucleosome reassembly is essential for transcriptional repression. Essential for viability.</text>
</comment>
<dbReference type="FunFam" id="3.30.505.10:FF:000065">
    <property type="entry name" value="Transcription elongation factor SPT6"/>
    <property type="match status" value="1"/>
</dbReference>
<evidence type="ECO:0000256" key="4">
    <source>
        <dbReference type="ARBA" id="ARBA00020248"/>
    </source>
</evidence>
<dbReference type="GO" id="GO:0031491">
    <property type="term" value="F:nucleosome binding"/>
    <property type="evidence" value="ECO:0007669"/>
    <property type="project" value="TreeGrafter"/>
</dbReference>
<evidence type="ECO:0000256" key="8">
    <source>
        <dbReference type="ARBA" id="ARBA00023242"/>
    </source>
</evidence>
<dbReference type="OrthoDB" id="995477at2759"/>
<dbReference type="EMBL" id="CP042189">
    <property type="protein sequence ID" value="QDS71153.1"/>
    <property type="molecule type" value="Genomic_DNA"/>
</dbReference>
<dbReference type="FunFam" id="3.30.505.10:FF:000056">
    <property type="entry name" value="Transcription elongation factor Spt6"/>
    <property type="match status" value="1"/>
</dbReference>
<dbReference type="InterPro" id="IPR055179">
    <property type="entry name" value="Tex-like_central_region"/>
</dbReference>
<dbReference type="Pfam" id="PF14633">
    <property type="entry name" value="SH2_2"/>
    <property type="match status" value="1"/>
</dbReference>
<dbReference type="GO" id="GO:0140673">
    <property type="term" value="P:transcription elongation-coupled chromatin remodeling"/>
    <property type="evidence" value="ECO:0007669"/>
    <property type="project" value="InterPro"/>
</dbReference>
<evidence type="ECO:0000256" key="6">
    <source>
        <dbReference type="ARBA" id="ARBA00022999"/>
    </source>
</evidence>
<evidence type="ECO:0000256" key="3">
    <source>
        <dbReference type="ARBA" id="ARBA00009253"/>
    </source>
</evidence>
<dbReference type="Pfam" id="PF21710">
    <property type="entry name" value="Spt6_S1"/>
    <property type="match status" value="1"/>
</dbReference>
<dbReference type="Proteomes" id="UP000316270">
    <property type="component" value="Chromosome 5"/>
</dbReference>
<dbReference type="Gene3D" id="3.30.505.10">
    <property type="entry name" value="SH2 domain"/>
    <property type="match status" value="2"/>
</dbReference>
<accession>A0A517L693</accession>
<keyword evidence="14" id="KW-1185">Reference proteome</keyword>
<feature type="compositionally biased region" description="Acidic residues" evidence="11">
    <location>
        <begin position="38"/>
        <end position="52"/>
    </location>
</feature>
<dbReference type="InterPro" id="IPR028088">
    <property type="entry name" value="Spt6_HTH_DNA-bd_dom"/>
</dbReference>
<dbReference type="GO" id="GO:0042393">
    <property type="term" value="F:histone binding"/>
    <property type="evidence" value="ECO:0007669"/>
    <property type="project" value="TreeGrafter"/>
</dbReference>
<evidence type="ECO:0000256" key="7">
    <source>
        <dbReference type="ARBA" id="ARBA00023163"/>
    </source>
</evidence>
<evidence type="ECO:0000256" key="5">
    <source>
        <dbReference type="ARBA" id="ARBA00022454"/>
    </source>
</evidence>
<name>A0A517L693_9PEZI</name>
<evidence type="ECO:0000313" key="13">
    <source>
        <dbReference type="EMBL" id="QDS71153.1"/>
    </source>
</evidence>
<evidence type="ECO:0000256" key="1">
    <source>
        <dbReference type="ARBA" id="ARBA00004123"/>
    </source>
</evidence>
<dbReference type="Pfam" id="PF22706">
    <property type="entry name" value="Tex_central_region"/>
    <property type="match status" value="1"/>
</dbReference>
<dbReference type="Pfam" id="PF14632">
    <property type="entry name" value="SPT6_acidic"/>
    <property type="match status" value="1"/>
</dbReference>